<evidence type="ECO:0000313" key="2">
    <source>
        <dbReference type="EMBL" id="MPM14281.1"/>
    </source>
</evidence>
<comment type="caution">
    <text evidence="2">The sequence shown here is derived from an EMBL/GenBank/DDBJ whole genome shotgun (WGS) entry which is preliminary data.</text>
</comment>
<feature type="domain" description="Glycosyltransferase 2-like" evidence="1">
    <location>
        <begin position="347"/>
        <end position="468"/>
    </location>
</feature>
<reference evidence="2" key="1">
    <citation type="submission" date="2019-08" db="EMBL/GenBank/DDBJ databases">
        <authorList>
            <person name="Kucharzyk K."/>
            <person name="Murdoch R.W."/>
            <person name="Higgins S."/>
            <person name="Loffler F."/>
        </authorList>
    </citation>
    <scope>NUCLEOTIDE SEQUENCE</scope>
</reference>
<dbReference type="PANTHER" id="PTHR43685">
    <property type="entry name" value="GLYCOSYLTRANSFERASE"/>
    <property type="match status" value="1"/>
</dbReference>
<dbReference type="CDD" id="cd00761">
    <property type="entry name" value="Glyco_tranf_GTA_type"/>
    <property type="match status" value="1"/>
</dbReference>
<dbReference type="AlphaFoldDB" id="A0A644XEU1"/>
<proteinExistence type="predicted"/>
<dbReference type="SUPFAM" id="SSF53448">
    <property type="entry name" value="Nucleotide-diphospho-sugar transferases"/>
    <property type="match status" value="1"/>
</dbReference>
<name>A0A644XEU1_9ZZZZ</name>
<dbReference type="PANTHER" id="PTHR43685:SF2">
    <property type="entry name" value="GLYCOSYLTRANSFERASE 2-LIKE DOMAIN-CONTAINING PROTEIN"/>
    <property type="match status" value="1"/>
</dbReference>
<evidence type="ECO:0000259" key="1">
    <source>
        <dbReference type="Pfam" id="PF00535"/>
    </source>
</evidence>
<dbReference type="InterPro" id="IPR001173">
    <property type="entry name" value="Glyco_trans_2-like"/>
</dbReference>
<dbReference type="InterPro" id="IPR050834">
    <property type="entry name" value="Glycosyltransf_2"/>
</dbReference>
<protein>
    <recommendedName>
        <fullName evidence="1">Glycosyltransferase 2-like domain-containing protein</fullName>
    </recommendedName>
</protein>
<accession>A0A644XEU1</accession>
<organism evidence="2">
    <name type="scientific">bioreactor metagenome</name>
    <dbReference type="NCBI Taxonomy" id="1076179"/>
    <lineage>
        <taxon>unclassified sequences</taxon>
        <taxon>metagenomes</taxon>
        <taxon>ecological metagenomes</taxon>
    </lineage>
</organism>
<gene>
    <name evidence="2" type="ORF">SDC9_60643</name>
</gene>
<sequence length="587" mass="66901">MIFGCILLVCNCCYSSLSKVGVALPYSRFGYQSHISISGSPVRGVETCKSAAYNYIVVSVHLLEMNSKITLFIVKSRFFVHFASNRYLSSLIVYVKKRLKMVKRVTCFVSYQNKAQVIETVKGLKDVNATGKIFLLATDASAEKIEGCEILTIDSLKSTETIKKIALNSDSEYTLIYQKESTLMLGMFAMERMLKIADDTQAAMVYADHWQIIDGKRNANPVITYQDGSLRDDFNFGSVLLYRTSLLKEAASGMDVNYKFAALYDLRLKVSQKGKLEHINEFLYTEVENDTRKSGEKIFDYVDPKNRAVQIEMEQACTRHLKDIGAYLKPEFKHIEFNEGTFEYEASVIIPVFNRIKTVRDAIASVLKQKTNFKFNLIIIDNHSTDGTYEAIEEFASDERLIHLIPERRDLGIGGCWNAGVHHPKCGKFAVQLDSDDIYSDENTLQKVVDSFYEQNCAMVVGTYMMTNFNMEMIAPGIIDHKEWTPDNGRNNALRINGLGAPRAFYTPVLRSVNVPNTSYGEDYALGLNISREYQIGRIYDVLYHCRRWDGNSDAALDIVKMNAHNTYKDRIRTWELKARIELNKKR</sequence>
<dbReference type="EMBL" id="VSSQ01002254">
    <property type="protein sequence ID" value="MPM14281.1"/>
    <property type="molecule type" value="Genomic_DNA"/>
</dbReference>
<dbReference type="Pfam" id="PF00535">
    <property type="entry name" value="Glycos_transf_2"/>
    <property type="match status" value="1"/>
</dbReference>
<dbReference type="Gene3D" id="3.90.550.10">
    <property type="entry name" value="Spore Coat Polysaccharide Biosynthesis Protein SpsA, Chain A"/>
    <property type="match status" value="2"/>
</dbReference>
<dbReference type="InterPro" id="IPR029044">
    <property type="entry name" value="Nucleotide-diphossugar_trans"/>
</dbReference>